<evidence type="ECO:0000256" key="1">
    <source>
        <dbReference type="SAM" id="SignalP"/>
    </source>
</evidence>
<feature type="chain" id="PRO_5038931092" evidence="1">
    <location>
        <begin position="45"/>
        <end position="169"/>
    </location>
</feature>
<comment type="caution">
    <text evidence="2">The sequence shown here is derived from an EMBL/GenBank/DDBJ whole genome shotgun (WGS) entry which is preliminary data.</text>
</comment>
<reference evidence="2" key="1">
    <citation type="submission" date="2020-12" db="EMBL/GenBank/DDBJ databases">
        <title>Genomic characterization of non-nitrogen-fixing Frankia strains.</title>
        <authorList>
            <person name="Carlos-Shanley C."/>
            <person name="Guerra T."/>
            <person name="Hahn D."/>
        </authorList>
    </citation>
    <scope>NUCLEOTIDE SEQUENCE</scope>
    <source>
        <strain evidence="2">CN6</strain>
    </source>
</reference>
<dbReference type="EMBL" id="JAEACQ010000158">
    <property type="protein sequence ID" value="MBL7627208.1"/>
    <property type="molecule type" value="Genomic_DNA"/>
</dbReference>
<proteinExistence type="predicted"/>
<dbReference type="AlphaFoldDB" id="A0A937UMM0"/>
<organism evidence="2 3">
    <name type="scientific">Frankia nepalensis</name>
    <dbReference type="NCBI Taxonomy" id="1836974"/>
    <lineage>
        <taxon>Bacteria</taxon>
        <taxon>Bacillati</taxon>
        <taxon>Actinomycetota</taxon>
        <taxon>Actinomycetes</taxon>
        <taxon>Frankiales</taxon>
        <taxon>Frankiaceae</taxon>
        <taxon>Frankia</taxon>
    </lineage>
</organism>
<dbReference type="Proteomes" id="UP000604475">
    <property type="component" value="Unassembled WGS sequence"/>
</dbReference>
<keyword evidence="3" id="KW-1185">Reference proteome</keyword>
<keyword evidence="1" id="KW-0732">Signal</keyword>
<feature type="signal peptide" evidence="1">
    <location>
        <begin position="1"/>
        <end position="44"/>
    </location>
</feature>
<evidence type="ECO:0000313" key="3">
    <source>
        <dbReference type="Proteomes" id="UP000604475"/>
    </source>
</evidence>
<accession>A0A937UMM0</accession>
<name>A0A937UMM0_9ACTN</name>
<dbReference type="RefSeq" id="WP_203004243.1">
    <property type="nucleotide sequence ID" value="NZ_JADWYU010000231.1"/>
</dbReference>
<sequence length="169" mass="17400">MGKVPAFGERVLPERRSVVALATAVATAAASIFFMMFAAPAANAASLCGNPPAAGWTKKITVTHPNGPGIKIELWQSGSSSVIRIGNTVANGKANLLATVSTISTMNDNRGRTGTIGVAPKGGWCSNPGSAFYSLYFWVGYDIGSNGYTLEGRCWVVHSTGAGTCAGVD</sequence>
<evidence type="ECO:0000313" key="2">
    <source>
        <dbReference type="EMBL" id="MBL7627208.1"/>
    </source>
</evidence>
<gene>
    <name evidence="2" type="ORF">I7412_08510</name>
</gene>
<protein>
    <submittedName>
        <fullName evidence="2">Uncharacterized protein</fullName>
    </submittedName>
</protein>